<gene>
    <name evidence="4" type="ORF">A3C05_02010</name>
</gene>
<dbReference type="PANTHER" id="PTHR11851">
    <property type="entry name" value="METALLOPROTEASE"/>
    <property type="match status" value="1"/>
</dbReference>
<evidence type="ECO:0000259" key="3">
    <source>
        <dbReference type="Pfam" id="PF05193"/>
    </source>
</evidence>
<dbReference type="Gene3D" id="3.30.830.10">
    <property type="entry name" value="Metalloenzyme, LuxS/M16 peptidase-like"/>
    <property type="match status" value="2"/>
</dbReference>
<evidence type="ECO:0000259" key="2">
    <source>
        <dbReference type="Pfam" id="PF00675"/>
    </source>
</evidence>
<dbReference type="InterPro" id="IPR011765">
    <property type="entry name" value="Pept_M16_N"/>
</dbReference>
<dbReference type="Proteomes" id="UP000178743">
    <property type="component" value="Unassembled WGS sequence"/>
</dbReference>
<dbReference type="InterPro" id="IPR050361">
    <property type="entry name" value="MPP/UQCRC_Complex"/>
</dbReference>
<evidence type="ECO:0000313" key="5">
    <source>
        <dbReference type="Proteomes" id="UP000178743"/>
    </source>
</evidence>
<dbReference type="SUPFAM" id="SSF63411">
    <property type="entry name" value="LuxS/MPP-like metallohydrolase"/>
    <property type="match status" value="2"/>
</dbReference>
<proteinExistence type="inferred from homology"/>
<dbReference type="EMBL" id="MFHP01000006">
    <property type="protein sequence ID" value="OGF72855.1"/>
    <property type="molecule type" value="Genomic_DNA"/>
</dbReference>
<organism evidence="4 5">
    <name type="scientific">Candidatus Giovannonibacteria bacterium RIFCSPHIGHO2_02_FULL_45_40</name>
    <dbReference type="NCBI Taxonomy" id="1798337"/>
    <lineage>
        <taxon>Bacteria</taxon>
        <taxon>Candidatus Giovannoniibacteriota</taxon>
    </lineage>
</organism>
<comment type="caution">
    <text evidence="4">The sequence shown here is derived from an EMBL/GenBank/DDBJ whole genome shotgun (WGS) entry which is preliminary data.</text>
</comment>
<evidence type="ECO:0000256" key="1">
    <source>
        <dbReference type="ARBA" id="ARBA00007261"/>
    </source>
</evidence>
<dbReference type="AlphaFoldDB" id="A0A1F5WB21"/>
<sequence>MLFAVLLVSLCVDKRILKGAKMARSLQETVREDGLRVITKKLKIAKSVIVSVSALGGCAYDPQDKTGLFHFFEHMAFKGTKTKSMHEIKEALGRLVMSNAGTHNLRTTYWGEAVHTKLPLLQEIVFDIYLNPVFPPEEIEKEKEVVLNEAAMYEDNDNHKAWYLLYGLLWEHNPQRRLGVGIAAGLSNINRGILLETHKKWYQPSNTIVVAVGRIDHDKFLNDVNDSFPFVAGKVVLSGWGDEADQPPFHKAIIVERKNREKGVVVWGCKVPKLSDREIDAGVILSNMLGGGFDSLLWTEVREKRGLVYSVHSYFDVNGLGNYFGFVGTMLPPRLDEVKDLICDVICNYNLNEAHFCRAREVIEDEHLLSLEDSHDWNRTIHNRIIDDRKDISILNNYIARRIKRLQSITFEEVLEMRRKLITPERLACAVVKPC</sequence>
<dbReference type="Pfam" id="PF00675">
    <property type="entry name" value="Peptidase_M16"/>
    <property type="match status" value="1"/>
</dbReference>
<dbReference type="InterPro" id="IPR007863">
    <property type="entry name" value="Peptidase_M16_C"/>
</dbReference>
<evidence type="ECO:0000313" key="4">
    <source>
        <dbReference type="EMBL" id="OGF72855.1"/>
    </source>
</evidence>
<dbReference type="PANTHER" id="PTHR11851:SF49">
    <property type="entry name" value="MITOCHONDRIAL-PROCESSING PEPTIDASE SUBUNIT ALPHA"/>
    <property type="match status" value="1"/>
</dbReference>
<feature type="domain" description="Peptidase M16 C-terminal" evidence="3">
    <location>
        <begin position="188"/>
        <end position="359"/>
    </location>
</feature>
<evidence type="ECO:0008006" key="6">
    <source>
        <dbReference type="Google" id="ProtNLM"/>
    </source>
</evidence>
<protein>
    <recommendedName>
        <fullName evidence="6">Peptidase M16</fullName>
    </recommendedName>
</protein>
<dbReference type="InterPro" id="IPR011249">
    <property type="entry name" value="Metalloenz_LuxS/M16"/>
</dbReference>
<feature type="domain" description="Peptidase M16 N-terminal" evidence="2">
    <location>
        <begin position="36"/>
        <end position="161"/>
    </location>
</feature>
<dbReference type="GO" id="GO:0046872">
    <property type="term" value="F:metal ion binding"/>
    <property type="evidence" value="ECO:0007669"/>
    <property type="project" value="InterPro"/>
</dbReference>
<accession>A0A1F5WB21</accession>
<dbReference type="Pfam" id="PF05193">
    <property type="entry name" value="Peptidase_M16_C"/>
    <property type="match status" value="1"/>
</dbReference>
<name>A0A1F5WB21_9BACT</name>
<comment type="similarity">
    <text evidence="1">Belongs to the peptidase M16 family.</text>
</comment>
<reference evidence="4 5" key="1">
    <citation type="journal article" date="2016" name="Nat. Commun.">
        <title>Thousands of microbial genomes shed light on interconnected biogeochemical processes in an aquifer system.</title>
        <authorList>
            <person name="Anantharaman K."/>
            <person name="Brown C.T."/>
            <person name="Hug L.A."/>
            <person name="Sharon I."/>
            <person name="Castelle C.J."/>
            <person name="Probst A.J."/>
            <person name="Thomas B.C."/>
            <person name="Singh A."/>
            <person name="Wilkins M.J."/>
            <person name="Karaoz U."/>
            <person name="Brodie E.L."/>
            <person name="Williams K.H."/>
            <person name="Hubbard S.S."/>
            <person name="Banfield J.F."/>
        </authorList>
    </citation>
    <scope>NUCLEOTIDE SEQUENCE [LARGE SCALE GENOMIC DNA]</scope>
</reference>